<organism evidence="9 10">
    <name type="scientific">Phenylobacterium conjunctum</name>
    <dbReference type="NCBI Taxonomy" id="1298959"/>
    <lineage>
        <taxon>Bacteria</taxon>
        <taxon>Pseudomonadati</taxon>
        <taxon>Pseudomonadota</taxon>
        <taxon>Alphaproteobacteria</taxon>
        <taxon>Caulobacterales</taxon>
        <taxon>Caulobacteraceae</taxon>
        <taxon>Phenylobacterium</taxon>
    </lineage>
</organism>
<comment type="similarity">
    <text evidence="6">Belongs to the exbB/tolQ family.</text>
</comment>
<keyword evidence="4 7" id="KW-1133">Transmembrane helix</keyword>
<gene>
    <name evidence="9" type="ORF">ACFQ27_06585</name>
</gene>
<feature type="transmembrane region" description="Helical" evidence="7">
    <location>
        <begin position="163"/>
        <end position="188"/>
    </location>
</feature>
<keyword evidence="10" id="KW-1185">Reference proteome</keyword>
<keyword evidence="6" id="KW-0813">Transport</keyword>
<evidence type="ECO:0000256" key="1">
    <source>
        <dbReference type="ARBA" id="ARBA00004651"/>
    </source>
</evidence>
<protein>
    <submittedName>
        <fullName evidence="9">MotA/TolQ/ExbB proton channel family protein</fullName>
    </submittedName>
</protein>
<dbReference type="PANTHER" id="PTHR30625:SF16">
    <property type="entry name" value="BIOPOLYMER TRANSPORT PROTEIN EXBB"/>
    <property type="match status" value="1"/>
</dbReference>
<sequence length="259" mass="26503">AAAPAADAAAAAPAPAAAPAAEEAPPTIQGAGKLSVVEMVIHATPVVQAVMAGLILASVFSWTLFVVKMLEFGALGRTSDRFVEAFRSSKSINEVGRVATSDEFSGNPFADMAAAAAQEVELSRQAGLSVSGANRETTLHRAEIAVSAVQASLAKRLSGGMQFLASVGSSGPFIGLFGTVYGIMNSFIGIANTNTTNLAVVAPGIAEALLATGIGLFAAIPSVIFYNYFQTRISAFGSRTEGFVAELMNSISRQLDKGA</sequence>
<evidence type="ECO:0000256" key="4">
    <source>
        <dbReference type="ARBA" id="ARBA00022989"/>
    </source>
</evidence>
<keyword evidence="5 7" id="KW-0472">Membrane</keyword>
<dbReference type="InterPro" id="IPR050790">
    <property type="entry name" value="ExbB/TolQ_transport"/>
</dbReference>
<keyword evidence="3 7" id="KW-0812">Transmembrane</keyword>
<evidence type="ECO:0000256" key="7">
    <source>
        <dbReference type="SAM" id="Phobius"/>
    </source>
</evidence>
<evidence type="ECO:0000313" key="9">
    <source>
        <dbReference type="EMBL" id="MFD1190241.1"/>
    </source>
</evidence>
<evidence type="ECO:0000259" key="8">
    <source>
        <dbReference type="Pfam" id="PF01618"/>
    </source>
</evidence>
<feature type="transmembrane region" description="Helical" evidence="7">
    <location>
        <begin position="208"/>
        <end position="229"/>
    </location>
</feature>
<dbReference type="Pfam" id="PF01618">
    <property type="entry name" value="MotA_ExbB"/>
    <property type="match status" value="1"/>
</dbReference>
<reference evidence="10" key="1">
    <citation type="journal article" date="2019" name="Int. J. Syst. Evol. Microbiol.">
        <title>The Global Catalogue of Microorganisms (GCM) 10K type strain sequencing project: providing services to taxonomists for standard genome sequencing and annotation.</title>
        <authorList>
            <consortium name="The Broad Institute Genomics Platform"/>
            <consortium name="The Broad Institute Genome Sequencing Center for Infectious Disease"/>
            <person name="Wu L."/>
            <person name="Ma J."/>
        </authorList>
    </citation>
    <scope>NUCLEOTIDE SEQUENCE [LARGE SCALE GENOMIC DNA]</scope>
    <source>
        <strain evidence="10">CCUG 55074</strain>
    </source>
</reference>
<evidence type="ECO:0000256" key="6">
    <source>
        <dbReference type="RuleBase" id="RU004057"/>
    </source>
</evidence>
<accession>A0ABW3T1Y9</accession>
<keyword evidence="2" id="KW-1003">Cell membrane</keyword>
<dbReference type="EMBL" id="JBHTLQ010000010">
    <property type="protein sequence ID" value="MFD1190241.1"/>
    <property type="molecule type" value="Genomic_DNA"/>
</dbReference>
<evidence type="ECO:0000256" key="3">
    <source>
        <dbReference type="ARBA" id="ARBA00022692"/>
    </source>
</evidence>
<keyword evidence="6" id="KW-0653">Protein transport</keyword>
<dbReference type="InterPro" id="IPR002898">
    <property type="entry name" value="MotA_ExbB_proton_chnl"/>
</dbReference>
<evidence type="ECO:0000256" key="2">
    <source>
        <dbReference type="ARBA" id="ARBA00022475"/>
    </source>
</evidence>
<feature type="transmembrane region" description="Helical" evidence="7">
    <location>
        <begin position="46"/>
        <end position="67"/>
    </location>
</feature>
<dbReference type="RefSeq" id="WP_377353046.1">
    <property type="nucleotide sequence ID" value="NZ_JBHTLQ010000010.1"/>
</dbReference>
<feature type="non-terminal residue" evidence="9">
    <location>
        <position position="1"/>
    </location>
</feature>
<feature type="domain" description="MotA/TolQ/ExbB proton channel" evidence="8">
    <location>
        <begin position="125"/>
        <end position="236"/>
    </location>
</feature>
<evidence type="ECO:0000256" key="5">
    <source>
        <dbReference type="ARBA" id="ARBA00023136"/>
    </source>
</evidence>
<name>A0ABW3T1Y9_9CAUL</name>
<proteinExistence type="inferred from homology"/>
<comment type="caution">
    <text evidence="9">The sequence shown here is derived from an EMBL/GenBank/DDBJ whole genome shotgun (WGS) entry which is preliminary data.</text>
</comment>
<dbReference type="PANTHER" id="PTHR30625">
    <property type="entry name" value="PROTEIN TOLQ"/>
    <property type="match status" value="1"/>
</dbReference>
<comment type="subcellular location">
    <subcellularLocation>
        <location evidence="1">Cell membrane</location>
        <topology evidence="1">Multi-pass membrane protein</topology>
    </subcellularLocation>
    <subcellularLocation>
        <location evidence="6">Membrane</location>
        <topology evidence="6">Multi-pass membrane protein</topology>
    </subcellularLocation>
</comment>
<dbReference type="Proteomes" id="UP001597216">
    <property type="component" value="Unassembled WGS sequence"/>
</dbReference>
<evidence type="ECO:0000313" key="10">
    <source>
        <dbReference type="Proteomes" id="UP001597216"/>
    </source>
</evidence>